<dbReference type="EMBL" id="KZ851941">
    <property type="protein sequence ID" value="RDH16184.1"/>
    <property type="molecule type" value="Genomic_DNA"/>
</dbReference>
<feature type="domain" description="Ketopantoate reductase C-terminal" evidence="2">
    <location>
        <begin position="237"/>
        <end position="358"/>
    </location>
</feature>
<dbReference type="Proteomes" id="UP000253845">
    <property type="component" value="Unassembled WGS sequence"/>
</dbReference>
<accession>A0A370BKS4</accession>
<gene>
    <name evidence="3" type="ORF">M747DRAFT_359050</name>
</gene>
<dbReference type="PANTHER" id="PTHR21708">
    <property type="entry name" value="PROBABLE 2-DEHYDROPANTOATE 2-REDUCTASE"/>
    <property type="match status" value="1"/>
</dbReference>
<reference evidence="3 4" key="1">
    <citation type="submission" date="2018-07" db="EMBL/GenBank/DDBJ databases">
        <title>Section-level genome sequencing of Aspergillus section Nigri to investigate inter- and intra-species variation.</title>
        <authorList>
            <consortium name="DOE Joint Genome Institute"/>
            <person name="Vesth T.C."/>
            <person name="Nybo J.L."/>
            <person name="Theobald S."/>
            <person name="Frisvad J.C."/>
            <person name="Larsen T.O."/>
            <person name="Nielsen K.F."/>
            <person name="Hoof J.B."/>
            <person name="Brandl J."/>
            <person name="Salamov A."/>
            <person name="Riley R."/>
            <person name="Gladden J.M."/>
            <person name="Phatale P."/>
            <person name="Nielsen M.T."/>
            <person name="Lyhne E.K."/>
            <person name="Kogle M.E."/>
            <person name="Strasser K."/>
            <person name="McDonnell E."/>
            <person name="Barry K."/>
            <person name="Clum A."/>
            <person name="Chen C."/>
            <person name="Nolan M."/>
            <person name="Sandor L."/>
            <person name="Kuo A."/>
            <person name="Lipzen A."/>
            <person name="Hainaut M."/>
            <person name="Drula E."/>
            <person name="Tsang A."/>
            <person name="Magnuson J.K."/>
            <person name="Henrissat B."/>
            <person name="Wiebenga A."/>
            <person name="Simmons B.A."/>
            <person name="Makela M.R."/>
            <person name="De vries R.P."/>
            <person name="Grigoriev I.V."/>
            <person name="Mortensen U.H."/>
            <person name="Baker S.E."/>
            <person name="Andersen M.R."/>
        </authorList>
    </citation>
    <scope>NUCLEOTIDE SEQUENCE [LARGE SCALE GENOMIC DNA]</scope>
    <source>
        <strain evidence="3 4">ATCC 13496</strain>
    </source>
</reference>
<dbReference type="InterPro" id="IPR008927">
    <property type="entry name" value="6-PGluconate_DH-like_C_sf"/>
</dbReference>
<dbReference type="Gene3D" id="3.40.50.720">
    <property type="entry name" value="NAD(P)-binding Rossmann-like Domain"/>
    <property type="match status" value="1"/>
</dbReference>
<dbReference type="FunFam" id="1.10.1040.10:FF:000017">
    <property type="entry name" value="2-dehydropantoate 2-reductase"/>
    <property type="match status" value="1"/>
</dbReference>
<organism evidence="3 4">
    <name type="scientific">Aspergillus niger ATCC 13496</name>
    <dbReference type="NCBI Taxonomy" id="1353008"/>
    <lineage>
        <taxon>Eukaryota</taxon>
        <taxon>Fungi</taxon>
        <taxon>Dikarya</taxon>
        <taxon>Ascomycota</taxon>
        <taxon>Pezizomycotina</taxon>
        <taxon>Eurotiomycetes</taxon>
        <taxon>Eurotiomycetidae</taxon>
        <taxon>Eurotiales</taxon>
        <taxon>Aspergillaceae</taxon>
        <taxon>Aspergillus</taxon>
        <taxon>Aspergillus subgen. Circumdati</taxon>
    </lineage>
</organism>
<evidence type="ECO:0000313" key="3">
    <source>
        <dbReference type="EMBL" id="RDH16184.1"/>
    </source>
</evidence>
<protein>
    <submittedName>
        <fullName evidence="3">6-phosphogluconate dehydrogenase C-terminal domain-like protein</fullName>
    </submittedName>
</protein>
<feature type="domain" description="Ketopantoate reductase N-terminal" evidence="1">
    <location>
        <begin position="50"/>
        <end position="204"/>
    </location>
</feature>
<proteinExistence type="predicted"/>
<sequence length="376" mass="40857">MSVSSGSKVVSAIVASHGVSSRALTAGKKLCSIRPYPLHITQDSYHVQLSGGVGTIAALNLEIGGLAQVTSVLRSNYAAVSLLGFTIKSCEHGEIQNWRPSEILNNVPSVADSVTVRPFDYVVCCTKNVPDASPTVCEIIAPAISPGHTVIVLVQNGLNIEKPFLRRFPSNIILSGVSRIDAHEVAPGIIEQRQKDILYVGAFENCLIPYEEQQKAAQHFAKIYSAGLKTNCSYKPNVRYDRWVKLVNNASFNPICALTGLTTGELQRTSGAVDKLLIPAMKEIISVAEADGYSLPGVIIKETIQSNPPEEDISPSMLVDIQKGNFIEHENILGEVIREARKGEGVTTPILSTLYELCCMVQWRTKKEMGRLEPGM</sequence>
<dbReference type="Gene3D" id="1.10.1040.10">
    <property type="entry name" value="N-(1-d-carboxylethyl)-l-norvaline Dehydrogenase, domain 2"/>
    <property type="match status" value="1"/>
</dbReference>
<evidence type="ECO:0000259" key="2">
    <source>
        <dbReference type="Pfam" id="PF08546"/>
    </source>
</evidence>
<dbReference type="InterPro" id="IPR013332">
    <property type="entry name" value="KPR_N"/>
</dbReference>
<evidence type="ECO:0000259" key="1">
    <source>
        <dbReference type="Pfam" id="PF02558"/>
    </source>
</evidence>
<name>A0A370BKS4_ASPNG</name>
<dbReference type="AlphaFoldDB" id="A0A370BKS4"/>
<dbReference type="VEuPathDB" id="FungiDB:M747DRAFT_359050"/>
<evidence type="ECO:0000313" key="4">
    <source>
        <dbReference type="Proteomes" id="UP000253845"/>
    </source>
</evidence>
<dbReference type="PANTHER" id="PTHR21708:SF30">
    <property type="entry name" value="2-DEHYDROPANTOATE 2-REDUCTASE-RELATED"/>
    <property type="match status" value="1"/>
</dbReference>
<dbReference type="Pfam" id="PF02558">
    <property type="entry name" value="ApbA"/>
    <property type="match status" value="1"/>
</dbReference>
<dbReference type="SUPFAM" id="SSF48179">
    <property type="entry name" value="6-phosphogluconate dehydrogenase C-terminal domain-like"/>
    <property type="match status" value="1"/>
</dbReference>
<dbReference type="InterPro" id="IPR013752">
    <property type="entry name" value="KPA_reductase"/>
</dbReference>
<dbReference type="GO" id="GO:0005737">
    <property type="term" value="C:cytoplasm"/>
    <property type="evidence" value="ECO:0007669"/>
    <property type="project" value="TreeGrafter"/>
</dbReference>
<dbReference type="InterPro" id="IPR051402">
    <property type="entry name" value="KPR-Related"/>
</dbReference>
<dbReference type="Pfam" id="PF08546">
    <property type="entry name" value="ApbA_C"/>
    <property type="match status" value="1"/>
</dbReference>
<dbReference type="InterPro" id="IPR013328">
    <property type="entry name" value="6PGD_dom2"/>
</dbReference>